<proteinExistence type="predicted"/>
<protein>
    <recommendedName>
        <fullName evidence="9">VWFA domain-containing protein</fullName>
    </recommendedName>
</protein>
<reference evidence="10" key="5">
    <citation type="submission" date="2025-09" db="UniProtKB">
        <authorList>
            <consortium name="Ensembl"/>
        </authorList>
    </citation>
    <scope>IDENTIFICATION</scope>
</reference>
<evidence type="ECO:0000256" key="3">
    <source>
        <dbReference type="ARBA" id="ARBA00022530"/>
    </source>
</evidence>
<keyword evidence="5" id="KW-0677">Repeat</keyword>
<evidence type="ECO:0000256" key="2">
    <source>
        <dbReference type="ARBA" id="ARBA00022525"/>
    </source>
</evidence>
<dbReference type="CDD" id="cd01472">
    <property type="entry name" value="vWA_collagen"/>
    <property type="match status" value="3"/>
</dbReference>
<dbReference type="PRINTS" id="PR00453">
    <property type="entry name" value="VWFADOMAIN"/>
</dbReference>
<evidence type="ECO:0000256" key="4">
    <source>
        <dbReference type="ARBA" id="ARBA00022729"/>
    </source>
</evidence>
<evidence type="ECO:0000313" key="10">
    <source>
        <dbReference type="Ensembl" id="ENSCMIP00000000705.1"/>
    </source>
</evidence>
<dbReference type="PANTHER" id="PTHR24020:SF86">
    <property type="entry name" value="COLLAGEN, TYPE VI, ALPHA 4"/>
    <property type="match status" value="1"/>
</dbReference>
<reference evidence="11" key="3">
    <citation type="journal article" date="2014" name="Nature">
        <title>Elephant shark genome provides unique insights into gnathostome evolution.</title>
        <authorList>
            <consortium name="International Elephant Shark Genome Sequencing Consortium"/>
            <person name="Venkatesh B."/>
            <person name="Lee A.P."/>
            <person name="Ravi V."/>
            <person name="Maurya A.K."/>
            <person name="Lian M.M."/>
            <person name="Swann J.B."/>
            <person name="Ohta Y."/>
            <person name="Flajnik M.F."/>
            <person name="Sutoh Y."/>
            <person name="Kasahara M."/>
            <person name="Hoon S."/>
            <person name="Gangu V."/>
            <person name="Roy S.W."/>
            <person name="Irimia M."/>
            <person name="Korzh V."/>
            <person name="Kondrychyn I."/>
            <person name="Lim Z.W."/>
            <person name="Tay B.H."/>
            <person name="Tohari S."/>
            <person name="Kong K.W."/>
            <person name="Ho S."/>
            <person name="Lorente-Galdos B."/>
            <person name="Quilez J."/>
            <person name="Marques-Bonet T."/>
            <person name="Raney B.J."/>
            <person name="Ingham P.W."/>
            <person name="Tay A."/>
            <person name="Hillier L.W."/>
            <person name="Minx P."/>
            <person name="Boehm T."/>
            <person name="Wilson R.K."/>
            <person name="Brenner S."/>
            <person name="Warren W.C."/>
        </authorList>
    </citation>
    <scope>NUCLEOTIDE SEQUENCE [LARGE SCALE GENOMIC DNA]</scope>
</reference>
<dbReference type="FunFam" id="3.40.50.410:FF:000003">
    <property type="entry name" value="Collagen type VI alpha 3 chain"/>
    <property type="match status" value="2"/>
</dbReference>
<dbReference type="GO" id="GO:0005581">
    <property type="term" value="C:collagen trimer"/>
    <property type="evidence" value="ECO:0007669"/>
    <property type="project" value="UniProtKB-KW"/>
</dbReference>
<feature type="domain" description="VWFA" evidence="9">
    <location>
        <begin position="972"/>
        <end position="1143"/>
    </location>
</feature>
<evidence type="ECO:0000256" key="6">
    <source>
        <dbReference type="ARBA" id="ARBA00022889"/>
    </source>
</evidence>
<organism evidence="10 11">
    <name type="scientific">Callorhinchus milii</name>
    <name type="common">Ghost shark</name>
    <dbReference type="NCBI Taxonomy" id="7868"/>
    <lineage>
        <taxon>Eukaryota</taxon>
        <taxon>Metazoa</taxon>
        <taxon>Chordata</taxon>
        <taxon>Craniata</taxon>
        <taxon>Vertebrata</taxon>
        <taxon>Chondrichthyes</taxon>
        <taxon>Holocephali</taxon>
        <taxon>Chimaeriformes</taxon>
        <taxon>Callorhinchidae</taxon>
        <taxon>Callorhinchus</taxon>
    </lineage>
</organism>
<reference evidence="11" key="2">
    <citation type="journal article" date="2007" name="PLoS Biol.">
        <title>Survey sequencing and comparative analysis of the elephant shark (Callorhinchus milii) genome.</title>
        <authorList>
            <person name="Venkatesh B."/>
            <person name="Kirkness E.F."/>
            <person name="Loh Y.H."/>
            <person name="Halpern A.L."/>
            <person name="Lee A.P."/>
            <person name="Johnson J."/>
            <person name="Dandona N."/>
            <person name="Viswanathan L.D."/>
            <person name="Tay A."/>
            <person name="Venter J.C."/>
            <person name="Strausberg R.L."/>
            <person name="Brenner S."/>
        </authorList>
    </citation>
    <scope>NUCLEOTIDE SEQUENCE [LARGE SCALE GENOMIC DNA]</scope>
</reference>
<feature type="domain" description="VWFA" evidence="9">
    <location>
        <begin position="198"/>
        <end position="376"/>
    </location>
</feature>
<dbReference type="FunFam" id="3.40.50.410:FF:000004">
    <property type="entry name" value="collagen alpha-6(VI) chain"/>
    <property type="match status" value="3"/>
</dbReference>
<feature type="domain" description="VWFA" evidence="9">
    <location>
        <begin position="1634"/>
        <end position="1817"/>
    </location>
</feature>
<evidence type="ECO:0000313" key="11">
    <source>
        <dbReference type="Proteomes" id="UP000314986"/>
    </source>
</evidence>
<reference evidence="10" key="4">
    <citation type="submission" date="2025-08" db="UniProtKB">
        <authorList>
            <consortium name="Ensembl"/>
        </authorList>
    </citation>
    <scope>IDENTIFICATION</scope>
</reference>
<dbReference type="Proteomes" id="UP000314986">
    <property type="component" value="Unassembled WGS sequence"/>
</dbReference>
<feature type="domain" description="VWFA" evidence="9">
    <location>
        <begin position="1"/>
        <end position="174"/>
    </location>
</feature>
<dbReference type="SUPFAM" id="SSF53300">
    <property type="entry name" value="vWA-like"/>
    <property type="match status" value="9"/>
</dbReference>
<dbReference type="Ensembl" id="ENSCMIT00000000753.1">
    <property type="protein sequence ID" value="ENSCMIP00000000705.1"/>
    <property type="gene ID" value="ENSCMIG00000000475.1"/>
</dbReference>
<evidence type="ECO:0000259" key="9">
    <source>
        <dbReference type="PROSITE" id="PS50234"/>
    </source>
</evidence>
<feature type="domain" description="VWFA" evidence="9">
    <location>
        <begin position="1428"/>
        <end position="1643"/>
    </location>
</feature>
<reference evidence="11" key="1">
    <citation type="journal article" date="2006" name="Science">
        <title>Ancient noncoding elements conserved in the human genome.</title>
        <authorList>
            <person name="Venkatesh B."/>
            <person name="Kirkness E.F."/>
            <person name="Loh Y.H."/>
            <person name="Halpern A.L."/>
            <person name="Lee A.P."/>
            <person name="Johnson J."/>
            <person name="Dandona N."/>
            <person name="Viswanathan L.D."/>
            <person name="Tay A."/>
            <person name="Venter J.C."/>
            <person name="Strausberg R.L."/>
            <person name="Brenner S."/>
        </authorList>
    </citation>
    <scope>NUCLEOTIDE SEQUENCE [LARGE SCALE GENOMIC DNA]</scope>
</reference>
<keyword evidence="2" id="KW-0964">Secreted</keyword>
<comment type="subcellular location">
    <subcellularLocation>
        <location evidence="1">Secreted</location>
        <location evidence="1">Extracellular space</location>
        <location evidence="1">Extracellular matrix</location>
    </subcellularLocation>
</comment>
<dbReference type="Gene3D" id="3.40.50.410">
    <property type="entry name" value="von Willebrand factor, type A domain"/>
    <property type="match status" value="9"/>
</dbReference>
<dbReference type="InParanoid" id="A0A4W3GDQ6"/>
<keyword evidence="3" id="KW-0272">Extracellular matrix</keyword>
<dbReference type="InterPro" id="IPR036465">
    <property type="entry name" value="vWFA_dom_sf"/>
</dbReference>
<dbReference type="InterPro" id="IPR002035">
    <property type="entry name" value="VWF_A"/>
</dbReference>
<evidence type="ECO:0000256" key="5">
    <source>
        <dbReference type="ARBA" id="ARBA00022737"/>
    </source>
</evidence>
<dbReference type="Pfam" id="PF00092">
    <property type="entry name" value="VWA"/>
    <property type="match status" value="8"/>
</dbReference>
<keyword evidence="11" id="KW-1185">Reference proteome</keyword>
<dbReference type="PROSITE" id="PS50234">
    <property type="entry name" value="VWFA"/>
    <property type="match status" value="8"/>
</dbReference>
<evidence type="ECO:0000256" key="7">
    <source>
        <dbReference type="ARBA" id="ARBA00023119"/>
    </source>
</evidence>
<keyword evidence="7" id="KW-0176">Collagen</keyword>
<dbReference type="CDD" id="cd01450">
    <property type="entry name" value="vWFA_subfamily_ECM"/>
    <property type="match status" value="2"/>
</dbReference>
<keyword evidence="6" id="KW-0130">Cell adhesion</keyword>
<sequence length="1899" mass="212599">VSVFIRPPAFQKVKNFITQIIDKLNIVENGYRIGLAQYSGDAKTEFLLNRFQQKDEVMNYLRRNYMFKGGGALRTGRAISHLQTNFFTTAAGSRQVDGVPQIAVVITTARSQDDVEADSKALKKRGVRIISVGIGNSDISELEKIAFLPNYPFLFQTSGFENLIRKLCILQSKLYCITLSGLILLSLFVACKSANLADIVFLVDQSRSIGERNFQLIRLFLTRFINALDVAGDKIHIGLVQYNTVAFPEFYFTTYQSKNEMIQHIKKTNYRGGEANTGAALDYIRLNYFTPHAGGRKKQGIPQIAIVITDGKSKYDVKKAASALRRTGVTVYAVGTKDANQNELSKIASYPSENFVSTIESFGRPSNIERILQKRVCVEIINQNSVLPEKVTQLQEGCMETDEADLFFLIHGSDSIKPEDFTDMKQFMLDIIHKFKIGVDRVRVSVVQYGYAPQTVFSITQYTTNKDVEAAIKRMTLIRELQTVTGKALEFIKDRFKEIDQSDKNRAQRFLITITDQKSEDDVSIPASELRQRGVVVYSIGVEKADHSEMFQIAGDLDRMFYTDNYDALTAIKNKVLRDMCSKEACSKLEVADIIFLIDGSRSIYFKDFITMKVFMETLINKTQVGENRVQFGVIQFSTQTQLEFQLNQYYDKDKLMQAVGDIQQLEGLTSTGKALNFTAKYFDEAQGGRPHERQYLIVITDGEAQDEVYTPAKAIRDKGITVFAIGVYNANNSQLVDIAGSQDQVYHVENFDALGSLEKLISFEVCSPLHECKRIEVADIVFVISGSDSIGAVQLDSMKRFMIAVANRSEVDAKGVQFGVVLYGDSPQTKFQMNEFHSKAGIRTAISQIQKTTSGSASAAKALKHAAGLLSSEKGGRKSQEVPQFLIVITDTKAADAVDLPAITKGIREDNIKIYGIGVGRVEQRELEKITGSTEGNFYAQDFGQLQDLSRIISQLLCNGSKLACELSKADIVFLLDSSESIKKHQFQLEKDFLKDFTDMFEISQDKFQFGVAQYSTNQKAEFYLNQYHDRMMLNRSIQNIVQLQEGTKTGKALKYIDHFFQPEKGSRKKEGVPQFLLVITDGESQDDVSLPAEALRRNNIIIFALGIDKVEKKHMVEITGDPQKTYIIKEFTDLSKFKKRLVRTICVTEEQKECTMDIAVGFDLPRRSGKQTLFTGQMQLQAKIDEILFMITSITGSSCTADSKADIRLGFHIKDRNGLNVFETQFENYNQEIVDKLKAIQTDASINLNAETLKSFSNKFNTSDANSKVVLIFTDGLDDTEVRLNDAAEKLREEGVSALITVTLEGAVNIKKISRIEFGNEFGYKQQLFIGMQDIGGSLKQEIVSDHERRKKALDCVIFCHFLSALGMLKPNLSIEMFNHLHLYSGERGPPGFNGTRGVQGCPGPRGPKARNISISGRGCPAYPTELVFALDVSADVTQAVFLRMKRVVLTLLQDINIAESNCPTGARVSVVTSNTTVQTSIRFSDFKKKKLLLDKIEQLEHERSTGSRKIDTVMMFVARNTFKRVRNGVLVRKIAVFITNGDSPDTTAISTAAMILQASNIIPVVISFSAVPEVLSAFLVSETISPHLLCYDECNPDASCSSAPRSLTVPLSLDMAFVVDDLERLNAAESRTVQHFLSSMFDTFLSTSESKDSMPHPRVALVQHTPGYAPRFGDDPFNLEFGILDYPTKSIKKRHVQDALFKVDGSSSIANTIEWSLNNFFLNAPDQKQYKVIFTIFSGETNILDKKKLMQVSREAKCKGIVMFALALGRGTNSTILKNFASFPFEQHLLRLDRALEAELGYAQKFALAFLNNLASKSVSTDPATPFSSEHWPTSYPHPYHWQVDFQPFCPRSLELHPCVPPLCFSFERQVSCLSLLTYFGSHTQLKYPSSLMKAV</sequence>
<dbReference type="InterPro" id="IPR050525">
    <property type="entry name" value="ECM_Assembly_Org"/>
</dbReference>
<feature type="domain" description="VWFA" evidence="9">
    <location>
        <begin position="593"/>
        <end position="762"/>
    </location>
</feature>
<dbReference type="PANTHER" id="PTHR24020">
    <property type="entry name" value="COLLAGEN ALPHA"/>
    <property type="match status" value="1"/>
</dbReference>
<name>A0A4W3GDQ6_CALMI</name>
<keyword evidence="4" id="KW-0732">Signal</keyword>
<feature type="domain" description="VWFA" evidence="9">
    <location>
        <begin position="405"/>
        <end position="576"/>
    </location>
</feature>
<evidence type="ECO:0000256" key="1">
    <source>
        <dbReference type="ARBA" id="ARBA00004498"/>
    </source>
</evidence>
<accession>A0A4W3GDQ6</accession>
<feature type="domain" description="VWFA" evidence="9">
    <location>
        <begin position="780"/>
        <end position="957"/>
    </location>
</feature>
<dbReference type="SMART" id="SM00327">
    <property type="entry name" value="VWA"/>
    <property type="match status" value="8"/>
</dbReference>
<keyword evidence="8" id="KW-0325">Glycoprotein</keyword>
<dbReference type="GO" id="GO:0007155">
    <property type="term" value="P:cell adhesion"/>
    <property type="evidence" value="ECO:0007669"/>
    <property type="project" value="UniProtKB-KW"/>
</dbReference>
<evidence type="ECO:0000256" key="8">
    <source>
        <dbReference type="ARBA" id="ARBA00023180"/>
    </source>
</evidence>
<dbReference type="GeneTree" id="ENSGT00940000155619"/>